<proteinExistence type="predicted"/>
<accession>A0A5M3XT54</accession>
<dbReference type="InterPro" id="IPR036390">
    <property type="entry name" value="WH_DNA-bd_sf"/>
</dbReference>
<dbReference type="PANTHER" id="PTHR44846:SF1">
    <property type="entry name" value="MANNOSYL-D-GLYCERATE TRANSPORT_METABOLISM SYSTEM REPRESSOR MNGR-RELATED"/>
    <property type="match status" value="1"/>
</dbReference>
<dbReference type="Pfam" id="PF00392">
    <property type="entry name" value="GntR"/>
    <property type="match status" value="1"/>
</dbReference>
<keyword evidence="1" id="KW-0805">Transcription regulation</keyword>
<dbReference type="GO" id="GO:0003700">
    <property type="term" value="F:DNA-binding transcription factor activity"/>
    <property type="evidence" value="ECO:0007669"/>
    <property type="project" value="InterPro"/>
</dbReference>
<reference evidence="5 6" key="1">
    <citation type="submission" date="2019-10" db="EMBL/GenBank/DDBJ databases">
        <title>Whole genome shotgun sequence of Acrocarpospora pleiomorpha NBRC 16267.</title>
        <authorList>
            <person name="Ichikawa N."/>
            <person name="Kimura A."/>
            <person name="Kitahashi Y."/>
            <person name="Komaki H."/>
            <person name="Oguchi A."/>
        </authorList>
    </citation>
    <scope>NUCLEOTIDE SEQUENCE [LARGE SCALE GENOMIC DNA]</scope>
    <source>
        <strain evidence="5 6">NBRC 16267</strain>
    </source>
</reference>
<evidence type="ECO:0000259" key="4">
    <source>
        <dbReference type="PROSITE" id="PS50949"/>
    </source>
</evidence>
<evidence type="ECO:0000256" key="3">
    <source>
        <dbReference type="ARBA" id="ARBA00023163"/>
    </source>
</evidence>
<dbReference type="PANTHER" id="PTHR44846">
    <property type="entry name" value="MANNOSYL-D-GLYCERATE TRANSPORT/METABOLISM SYSTEM REPRESSOR MNGR-RELATED"/>
    <property type="match status" value="1"/>
</dbReference>
<dbReference type="EMBL" id="BLAF01000052">
    <property type="protein sequence ID" value="GES24477.1"/>
    <property type="molecule type" value="Genomic_DNA"/>
</dbReference>
<dbReference type="GO" id="GO:0003677">
    <property type="term" value="F:DNA binding"/>
    <property type="evidence" value="ECO:0007669"/>
    <property type="project" value="UniProtKB-KW"/>
</dbReference>
<dbReference type="RefSeq" id="WP_155349311.1">
    <property type="nucleotide sequence ID" value="NZ_BAAAHM010000040.1"/>
</dbReference>
<organism evidence="5 6">
    <name type="scientific">Acrocarpospora pleiomorpha</name>
    <dbReference type="NCBI Taxonomy" id="90975"/>
    <lineage>
        <taxon>Bacteria</taxon>
        <taxon>Bacillati</taxon>
        <taxon>Actinomycetota</taxon>
        <taxon>Actinomycetes</taxon>
        <taxon>Streptosporangiales</taxon>
        <taxon>Streptosporangiaceae</taxon>
        <taxon>Acrocarpospora</taxon>
    </lineage>
</organism>
<evidence type="ECO:0000313" key="5">
    <source>
        <dbReference type="EMBL" id="GES24477.1"/>
    </source>
</evidence>
<dbReference type="AlphaFoldDB" id="A0A5M3XT54"/>
<dbReference type="InterPro" id="IPR050679">
    <property type="entry name" value="Bact_HTH_transcr_reg"/>
</dbReference>
<comment type="caution">
    <text evidence="5">The sequence shown here is derived from an EMBL/GenBank/DDBJ whole genome shotgun (WGS) entry which is preliminary data.</text>
</comment>
<evidence type="ECO:0000256" key="2">
    <source>
        <dbReference type="ARBA" id="ARBA00023125"/>
    </source>
</evidence>
<dbReference type="GO" id="GO:0045892">
    <property type="term" value="P:negative regulation of DNA-templated transcription"/>
    <property type="evidence" value="ECO:0007669"/>
    <property type="project" value="TreeGrafter"/>
</dbReference>
<evidence type="ECO:0000256" key="1">
    <source>
        <dbReference type="ARBA" id="ARBA00023015"/>
    </source>
</evidence>
<dbReference type="Gene3D" id="1.10.10.10">
    <property type="entry name" value="Winged helix-like DNA-binding domain superfamily/Winged helix DNA-binding domain"/>
    <property type="match status" value="1"/>
</dbReference>
<dbReference type="CDD" id="cd07377">
    <property type="entry name" value="WHTH_GntR"/>
    <property type="match status" value="1"/>
</dbReference>
<dbReference type="InterPro" id="IPR036388">
    <property type="entry name" value="WH-like_DNA-bd_sf"/>
</dbReference>
<dbReference type="OrthoDB" id="7363114at2"/>
<evidence type="ECO:0000313" key="6">
    <source>
        <dbReference type="Proteomes" id="UP000377595"/>
    </source>
</evidence>
<dbReference type="InterPro" id="IPR000524">
    <property type="entry name" value="Tscrpt_reg_HTH_GntR"/>
</dbReference>
<keyword evidence="6" id="KW-1185">Reference proteome</keyword>
<keyword evidence="3" id="KW-0804">Transcription</keyword>
<gene>
    <name evidence="5" type="ORF">Aple_073760</name>
</gene>
<dbReference type="Proteomes" id="UP000377595">
    <property type="component" value="Unassembled WGS sequence"/>
</dbReference>
<dbReference type="SMART" id="SM00345">
    <property type="entry name" value="HTH_GNTR"/>
    <property type="match status" value="1"/>
</dbReference>
<protein>
    <recommendedName>
        <fullName evidence="4">HTH gntR-type domain-containing protein</fullName>
    </recommendedName>
</protein>
<dbReference type="PROSITE" id="PS50949">
    <property type="entry name" value="HTH_GNTR"/>
    <property type="match status" value="1"/>
</dbReference>
<dbReference type="SUPFAM" id="SSF46785">
    <property type="entry name" value="Winged helix' DNA-binding domain"/>
    <property type="match status" value="1"/>
</dbReference>
<feature type="domain" description="HTH gntR-type" evidence="4">
    <location>
        <begin position="16"/>
        <end position="84"/>
    </location>
</feature>
<sequence>MGQEEDIPPFDPQGAVYVYAAMADHIAARIAAGDLRPGTRLLGERALAEEYGVSIGTARRAVEVLRRRGLVVTLAAKGTYVSDGDQSQSPTDEQRDAEA</sequence>
<name>A0A5M3XT54_9ACTN</name>
<keyword evidence="2" id="KW-0238">DNA-binding</keyword>